<evidence type="ECO:0000256" key="1">
    <source>
        <dbReference type="ARBA" id="ARBA00004586"/>
    </source>
</evidence>
<dbReference type="PANTHER" id="PTHR13466">
    <property type="entry name" value="TEX2 PROTEIN-RELATED"/>
    <property type="match status" value="1"/>
</dbReference>
<evidence type="ECO:0000313" key="13">
    <source>
        <dbReference type="Proteomes" id="UP000736672"/>
    </source>
</evidence>
<dbReference type="Pfam" id="PF15413">
    <property type="entry name" value="PH_11"/>
    <property type="match status" value="1"/>
</dbReference>
<accession>A0A9P9L0C5</accession>
<proteinExistence type="predicted"/>
<dbReference type="GO" id="GO:0015914">
    <property type="term" value="P:phospholipid transport"/>
    <property type="evidence" value="ECO:0007669"/>
    <property type="project" value="TreeGrafter"/>
</dbReference>
<organism evidence="12 13">
    <name type="scientific">Fusarium solani</name>
    <name type="common">Filamentous fungus</name>
    <dbReference type="NCBI Taxonomy" id="169388"/>
    <lineage>
        <taxon>Eukaryota</taxon>
        <taxon>Fungi</taxon>
        <taxon>Dikarya</taxon>
        <taxon>Ascomycota</taxon>
        <taxon>Pezizomycotina</taxon>
        <taxon>Sordariomycetes</taxon>
        <taxon>Hypocreomycetidae</taxon>
        <taxon>Hypocreales</taxon>
        <taxon>Nectriaceae</taxon>
        <taxon>Fusarium</taxon>
        <taxon>Fusarium solani species complex</taxon>
    </lineage>
</organism>
<reference evidence="12" key="1">
    <citation type="journal article" date="2021" name="Nat. Commun.">
        <title>Genetic determinants of endophytism in the Arabidopsis root mycobiome.</title>
        <authorList>
            <person name="Mesny F."/>
            <person name="Miyauchi S."/>
            <person name="Thiergart T."/>
            <person name="Pickel B."/>
            <person name="Atanasova L."/>
            <person name="Karlsson M."/>
            <person name="Huettel B."/>
            <person name="Barry K.W."/>
            <person name="Haridas S."/>
            <person name="Chen C."/>
            <person name="Bauer D."/>
            <person name="Andreopoulos W."/>
            <person name="Pangilinan J."/>
            <person name="LaButti K."/>
            <person name="Riley R."/>
            <person name="Lipzen A."/>
            <person name="Clum A."/>
            <person name="Drula E."/>
            <person name="Henrissat B."/>
            <person name="Kohler A."/>
            <person name="Grigoriev I.V."/>
            <person name="Martin F.M."/>
            <person name="Hacquard S."/>
        </authorList>
    </citation>
    <scope>NUCLEOTIDE SEQUENCE</scope>
    <source>
        <strain evidence="12">FSSC 5 MPI-SDFR-AT-0091</strain>
    </source>
</reference>
<keyword evidence="4" id="KW-0256">Endoplasmic reticulum</keyword>
<dbReference type="AlphaFoldDB" id="A0A9P9L0C5"/>
<name>A0A9P9L0C5_FUSSL</name>
<evidence type="ECO:0000256" key="10">
    <source>
        <dbReference type="SAM" id="Phobius"/>
    </source>
</evidence>
<feature type="region of interest" description="Disordered" evidence="9">
    <location>
        <begin position="617"/>
        <end position="742"/>
    </location>
</feature>
<dbReference type="InterPro" id="IPR031468">
    <property type="entry name" value="SMP_LBD"/>
</dbReference>
<comment type="caution">
    <text evidence="12">The sequence shown here is derived from an EMBL/GenBank/DDBJ whole genome shotgun (WGS) entry which is preliminary data.</text>
</comment>
<evidence type="ECO:0000256" key="7">
    <source>
        <dbReference type="ARBA" id="ARBA00023121"/>
    </source>
</evidence>
<evidence type="ECO:0000256" key="5">
    <source>
        <dbReference type="ARBA" id="ARBA00022989"/>
    </source>
</evidence>
<evidence type="ECO:0000256" key="8">
    <source>
        <dbReference type="ARBA" id="ARBA00023136"/>
    </source>
</evidence>
<keyword evidence="5 10" id="KW-1133">Transmembrane helix</keyword>
<evidence type="ECO:0000256" key="9">
    <source>
        <dbReference type="SAM" id="MobiDB-lite"/>
    </source>
</evidence>
<feature type="compositionally biased region" description="Polar residues" evidence="9">
    <location>
        <begin position="903"/>
        <end position="931"/>
    </location>
</feature>
<feature type="region of interest" description="Disordered" evidence="9">
    <location>
        <begin position="512"/>
        <end position="574"/>
    </location>
</feature>
<feature type="compositionally biased region" description="Pro residues" evidence="9">
    <location>
        <begin position="788"/>
        <end position="798"/>
    </location>
</feature>
<dbReference type="GO" id="GO:0005789">
    <property type="term" value="C:endoplasmic reticulum membrane"/>
    <property type="evidence" value="ECO:0007669"/>
    <property type="project" value="UniProtKB-SubCell"/>
</dbReference>
<dbReference type="GO" id="GO:0008289">
    <property type="term" value="F:lipid binding"/>
    <property type="evidence" value="ECO:0007669"/>
    <property type="project" value="UniProtKB-KW"/>
</dbReference>
<protein>
    <recommendedName>
        <fullName evidence="11">SMP-LTD domain-containing protein</fullName>
    </recommendedName>
</protein>
<evidence type="ECO:0000259" key="11">
    <source>
        <dbReference type="PROSITE" id="PS51847"/>
    </source>
</evidence>
<feature type="region of interest" description="Disordered" evidence="9">
    <location>
        <begin position="131"/>
        <end position="150"/>
    </location>
</feature>
<dbReference type="EMBL" id="JAGTJS010000004">
    <property type="protein sequence ID" value="KAH7271831.1"/>
    <property type="molecule type" value="Genomic_DNA"/>
</dbReference>
<keyword evidence="8 10" id="KW-0472">Membrane</keyword>
<feature type="compositionally biased region" description="Low complexity" evidence="9">
    <location>
        <begin position="669"/>
        <end position="683"/>
    </location>
</feature>
<keyword evidence="7" id="KW-0446">Lipid-binding</keyword>
<comment type="subcellular location">
    <subcellularLocation>
        <location evidence="1">Endoplasmic reticulum membrane</location>
    </subcellularLocation>
</comment>
<dbReference type="PROSITE" id="PS51847">
    <property type="entry name" value="SMP"/>
    <property type="match status" value="1"/>
</dbReference>
<dbReference type="OrthoDB" id="26740at2759"/>
<evidence type="ECO:0000256" key="6">
    <source>
        <dbReference type="ARBA" id="ARBA00023055"/>
    </source>
</evidence>
<feature type="region of interest" description="Disordered" evidence="9">
    <location>
        <begin position="771"/>
        <end position="967"/>
    </location>
</feature>
<dbReference type="GO" id="GO:1990456">
    <property type="term" value="P:mitochondrion-endoplasmic reticulum membrane tethering"/>
    <property type="evidence" value="ECO:0007669"/>
    <property type="project" value="TreeGrafter"/>
</dbReference>
<feature type="domain" description="SMP-LTD" evidence="11">
    <location>
        <begin position="282"/>
        <end position="475"/>
    </location>
</feature>
<evidence type="ECO:0000256" key="3">
    <source>
        <dbReference type="ARBA" id="ARBA00022692"/>
    </source>
</evidence>
<evidence type="ECO:0000313" key="12">
    <source>
        <dbReference type="EMBL" id="KAH7271831.1"/>
    </source>
</evidence>
<feature type="compositionally biased region" description="Polar residues" evidence="9">
    <location>
        <begin position="141"/>
        <end position="150"/>
    </location>
</feature>
<feature type="compositionally biased region" description="Basic and acidic residues" evidence="9">
    <location>
        <begin position="838"/>
        <end position="855"/>
    </location>
</feature>
<dbReference type="CDD" id="cd21675">
    <property type="entry name" value="SMP_TEX2"/>
    <property type="match status" value="1"/>
</dbReference>
<keyword evidence="3 10" id="KW-0812">Transmembrane</keyword>
<sequence>MAGFTSLLVAYLLGGVTFIPLVVLSVLAYGFYSSPIRSDADPPEEASGYADIVHKDDDTTALNAAKKAHKDEPRAHANDLDVAAGFFAVCREYTPMGINAKPIERSTPVGSTTVASPSPSVYQTMYRSIFERKPTPGPLDNNGNGSSQRPKNAGNVFYVVLRHGHLMLFDDEEQVEVRHVISLAHHEISIYSGGDNTPEGELFIKRNAIRLSRRQGGADLSPDSQVSKPFYLFSENCSAKEDFYFALLKNQEQTFGTDTQVPQPLHFDVKNIISLVQKLHSTEENIHSRWVNAMLGRVFLGIHKTRDLENFIREKLTKKISRVKRPAFLTNIAIQGIHTGDAAPYFTNLKLKDLTVEGECVVEADVKYSGNARIEVAATAKIDLGTRFKAREVNLVLAVVLKRAEGHMLFKIKPPPSNRVWLTFQSMPKMEMDIEPIVSTRQITYTVILRQIENRIKEVIAETVVLPFWDDMPFFKTEHKQWRGGIFEGDDATVPSDDAESIAATAGDVGAVNRLDGEPDMTEETRPLEKSQTIPIMESPPTPTGLFGRKLNKTGNNPAASASSTSVDSKAASASPILTPKITKSMEPIVGTDAAHAEIFKPSSPPDHATNYMAALQSRSQDASPKPPPSTDSPPKSSAASQRSSRSSSSAKETPLGEVSEDSQKTPVATGRRNTTSSTGSASLSDEKGTGSSAASIKESIKSQTGSLGRNFFMRRGNTELQESDESTHGDGPHEQGQKQTTLAAVSNAAMQAKQWGWNAYQRHKEARRQAEQANHLDLSQPMGRGQPLPPPGTPLPKPTNGMTRIGPPINVPARKPVPSHGSAESLDTHHEHHHEHHHENHHEHHHEHHNEHRPALPPTLHQRGRRRQSHAPEPDIGQNMLVVAAPDDSQPTTPSAEDHSNRQPWASSGEQTMANSTATSQQPSTLTPESSIMKDDGSSVSPIEALPAASAAADDDDDYSGWLDKDALDMEINDPVQLPVSQEVK</sequence>
<feature type="compositionally biased region" description="Low complexity" evidence="9">
    <location>
        <begin position="633"/>
        <end position="652"/>
    </location>
</feature>
<evidence type="ECO:0000256" key="4">
    <source>
        <dbReference type="ARBA" id="ARBA00022824"/>
    </source>
</evidence>
<keyword evidence="2" id="KW-0813">Transport</keyword>
<feature type="compositionally biased region" description="Polar residues" evidence="9">
    <location>
        <begin position="553"/>
        <end position="568"/>
    </location>
</feature>
<feature type="transmembrane region" description="Helical" evidence="10">
    <location>
        <begin position="7"/>
        <end position="32"/>
    </location>
</feature>
<gene>
    <name evidence="12" type="ORF">B0J15DRAFT_486018</name>
</gene>
<feature type="compositionally biased region" description="Basic and acidic residues" evidence="9">
    <location>
        <begin position="726"/>
        <end position="737"/>
    </location>
</feature>
<keyword evidence="6" id="KW-0445">Lipid transport</keyword>
<dbReference type="Proteomes" id="UP000736672">
    <property type="component" value="Unassembled WGS sequence"/>
</dbReference>
<evidence type="ECO:0000256" key="2">
    <source>
        <dbReference type="ARBA" id="ARBA00022448"/>
    </source>
</evidence>
<keyword evidence="13" id="KW-1185">Reference proteome</keyword>
<dbReference type="GO" id="GO:0032865">
    <property type="term" value="C:ERMES complex"/>
    <property type="evidence" value="ECO:0007669"/>
    <property type="project" value="TreeGrafter"/>
</dbReference>
<dbReference type="PANTHER" id="PTHR13466:SF19">
    <property type="entry name" value="NUCLEUS-VACUOLE JUNCTION PROTEIN 2"/>
    <property type="match status" value="1"/>
</dbReference>